<dbReference type="RefSeq" id="WP_144067798.1">
    <property type="nucleotide sequence ID" value="NZ_CP041636.1"/>
</dbReference>
<proteinExistence type="inferred from homology"/>
<dbReference type="Gene3D" id="3.30.530.20">
    <property type="match status" value="1"/>
</dbReference>
<dbReference type="SUPFAM" id="SSF55961">
    <property type="entry name" value="Bet v1-like"/>
    <property type="match status" value="1"/>
</dbReference>
<dbReference type="KEGG" id="fer:FNB15_05795"/>
<dbReference type="InterPro" id="IPR013538">
    <property type="entry name" value="ASHA1/2-like_C"/>
</dbReference>
<dbReference type="AlphaFoldDB" id="A0A516GZ76"/>
<feature type="domain" description="Activator of Hsp90 ATPase homologue 1/2-like C-terminal" evidence="2">
    <location>
        <begin position="20"/>
        <end position="155"/>
    </location>
</feature>
<reference evidence="3 4" key="1">
    <citation type="submission" date="2019-07" db="EMBL/GenBank/DDBJ databases">
        <title>Genome sequencing for Ferrovibrio sp. K5.</title>
        <authorList>
            <person name="Park S.-J."/>
        </authorList>
    </citation>
    <scope>NUCLEOTIDE SEQUENCE [LARGE SCALE GENOMIC DNA]</scope>
    <source>
        <strain evidence="3 4">K5</strain>
    </source>
</reference>
<dbReference type="Proteomes" id="UP000317496">
    <property type="component" value="Chromosome"/>
</dbReference>
<accession>A0A516GZ76</accession>
<organism evidence="3 4">
    <name type="scientific">Ferrovibrio terrae</name>
    <dbReference type="NCBI Taxonomy" id="2594003"/>
    <lineage>
        <taxon>Bacteria</taxon>
        <taxon>Pseudomonadati</taxon>
        <taxon>Pseudomonadota</taxon>
        <taxon>Alphaproteobacteria</taxon>
        <taxon>Rhodospirillales</taxon>
        <taxon>Rhodospirillaceae</taxon>
        <taxon>Ferrovibrio</taxon>
    </lineage>
</organism>
<keyword evidence="4" id="KW-1185">Reference proteome</keyword>
<dbReference type="InterPro" id="IPR023393">
    <property type="entry name" value="START-like_dom_sf"/>
</dbReference>
<dbReference type="Pfam" id="PF08327">
    <property type="entry name" value="AHSA1"/>
    <property type="match status" value="1"/>
</dbReference>
<protein>
    <submittedName>
        <fullName evidence="3">SRPBCC domain-containing protein</fullName>
    </submittedName>
</protein>
<evidence type="ECO:0000313" key="4">
    <source>
        <dbReference type="Proteomes" id="UP000317496"/>
    </source>
</evidence>
<dbReference type="EMBL" id="CP041636">
    <property type="protein sequence ID" value="QDO96817.1"/>
    <property type="molecule type" value="Genomic_DNA"/>
</dbReference>
<dbReference type="OrthoDB" id="9805228at2"/>
<gene>
    <name evidence="3" type="ORF">FNB15_05795</name>
</gene>
<evidence type="ECO:0000313" key="3">
    <source>
        <dbReference type="EMBL" id="QDO96817.1"/>
    </source>
</evidence>
<name>A0A516GZ76_9PROT</name>
<evidence type="ECO:0000256" key="1">
    <source>
        <dbReference type="ARBA" id="ARBA00006817"/>
    </source>
</evidence>
<comment type="similarity">
    <text evidence="1">Belongs to the AHA1 family.</text>
</comment>
<evidence type="ECO:0000259" key="2">
    <source>
        <dbReference type="Pfam" id="PF08327"/>
    </source>
</evidence>
<sequence>MSAAPKTDRAPDLVLNRVFNAPRERVFRAWIEPQLMAQWWGPEGYTAPVCELDARPGGAWLVHMRSPEGHVQVMGGTYHEIAEPSKLICTTFVKDGERFMVEGLHVVTFEAASEGRTRMRLESTLIQLAPEWEAARHGGMQHGWNTSIDKLETMFKA</sequence>